<protein>
    <recommendedName>
        <fullName evidence="2">Dit-like phage tail protein N-terminal domain-containing protein</fullName>
    </recommendedName>
</protein>
<proteinExistence type="predicted"/>
<evidence type="ECO:0000259" key="2">
    <source>
        <dbReference type="Pfam" id="PF21821"/>
    </source>
</evidence>
<organism evidence="3 4">
    <name type="scientific">Fibrobacter intestinalis</name>
    <dbReference type="NCBI Taxonomy" id="28122"/>
    <lineage>
        <taxon>Bacteria</taxon>
        <taxon>Pseudomonadati</taxon>
        <taxon>Fibrobacterota</taxon>
        <taxon>Fibrobacteria</taxon>
        <taxon>Fibrobacterales</taxon>
        <taxon>Fibrobacteraceae</taxon>
        <taxon>Fibrobacter</taxon>
    </lineage>
</organism>
<evidence type="ECO:0000313" key="3">
    <source>
        <dbReference type="EMBL" id="SHK72629.1"/>
    </source>
</evidence>
<keyword evidence="4" id="KW-1185">Reference proteome</keyword>
<accession>A0A1M6UTT8</accession>
<dbReference type="InterPro" id="IPR048494">
    <property type="entry name" value="Dit-like_N"/>
</dbReference>
<dbReference type="Pfam" id="PF21821">
    <property type="entry name" value="Dit_like"/>
    <property type="match status" value="1"/>
</dbReference>
<feature type="region of interest" description="Disordered" evidence="1">
    <location>
        <begin position="188"/>
        <end position="241"/>
    </location>
</feature>
<reference evidence="4" key="1">
    <citation type="submission" date="2016-11" db="EMBL/GenBank/DDBJ databases">
        <authorList>
            <person name="Varghese N."/>
            <person name="Submissions S."/>
        </authorList>
    </citation>
    <scope>NUCLEOTIDE SEQUENCE [LARGE SCALE GENOMIC DNA]</scope>
    <source>
        <strain evidence="4">UWOS</strain>
    </source>
</reference>
<name>A0A1M6UTT8_9BACT</name>
<dbReference type="Proteomes" id="UP000184275">
    <property type="component" value="Unassembled WGS sequence"/>
</dbReference>
<dbReference type="AlphaFoldDB" id="A0A1M6UTT8"/>
<dbReference type="EMBL" id="FRAW01000015">
    <property type="protein sequence ID" value="SHK72629.1"/>
    <property type="molecule type" value="Genomic_DNA"/>
</dbReference>
<evidence type="ECO:0000313" key="4">
    <source>
        <dbReference type="Proteomes" id="UP000184275"/>
    </source>
</evidence>
<feature type="domain" description="Dit-like phage tail protein N-terminal" evidence="2">
    <location>
        <begin position="41"/>
        <end position="183"/>
    </location>
</feature>
<evidence type="ECO:0000256" key="1">
    <source>
        <dbReference type="SAM" id="MobiDB-lite"/>
    </source>
</evidence>
<sequence>MIGWIEKIASEFREKPKPRSIPASLFSDGQPMGFPDESLPFDLLVSESHSLQFDISEHRVETGTPISDCINERLRRVTVSGIFTNHPVGTEGAYVDSNWNRIEGQPDKIEIDGRTPVMNTALDRWNRLKELAQEKRTVRLVTAMETYGEMAIESLSSDRSGRDGEAVRFSVSLREIRTASAKVLRIEATWNPPEPKTQDKPEKRAMKKKKNKGRVPATGVSAEEIGQKLGKSTRPETAGGL</sequence>
<gene>
    <name evidence="3" type="ORF">SAMN05720469_11560</name>
</gene>